<dbReference type="Proteomes" id="UP000215914">
    <property type="component" value="Chromosome 9"/>
</dbReference>
<evidence type="ECO:0000313" key="4">
    <source>
        <dbReference type="Proteomes" id="UP000215914"/>
    </source>
</evidence>
<sequence length="93" mass="10773">MLQIELKLILLPIWLLNINYMSCNKLRSNRFHDFRSRISNLVEGFQVAGYQDREFAVQVGPKSAHPMQQDGHETVNPSQSNRNQNSQYPSHCS</sequence>
<feature type="compositionally biased region" description="Low complexity" evidence="1">
    <location>
        <begin position="78"/>
        <end position="87"/>
    </location>
</feature>
<dbReference type="AlphaFoldDB" id="A0A251U003"/>
<feature type="region of interest" description="Disordered" evidence="1">
    <location>
        <begin position="59"/>
        <end position="93"/>
    </location>
</feature>
<gene>
    <name evidence="3" type="ORF">HannXRQ_Chr09g0270061</name>
</gene>
<keyword evidence="4" id="KW-1185">Reference proteome</keyword>
<feature type="chain" id="PRO_5013236450" evidence="2">
    <location>
        <begin position="24"/>
        <end position="93"/>
    </location>
</feature>
<keyword evidence="2" id="KW-0732">Signal</keyword>
<feature type="signal peptide" evidence="2">
    <location>
        <begin position="1"/>
        <end position="23"/>
    </location>
</feature>
<dbReference type="InParanoid" id="A0A251U003"/>
<evidence type="ECO:0000256" key="2">
    <source>
        <dbReference type="SAM" id="SignalP"/>
    </source>
</evidence>
<proteinExistence type="predicted"/>
<organism evidence="3 4">
    <name type="scientific">Helianthus annuus</name>
    <name type="common">Common sunflower</name>
    <dbReference type="NCBI Taxonomy" id="4232"/>
    <lineage>
        <taxon>Eukaryota</taxon>
        <taxon>Viridiplantae</taxon>
        <taxon>Streptophyta</taxon>
        <taxon>Embryophyta</taxon>
        <taxon>Tracheophyta</taxon>
        <taxon>Spermatophyta</taxon>
        <taxon>Magnoliopsida</taxon>
        <taxon>eudicotyledons</taxon>
        <taxon>Gunneridae</taxon>
        <taxon>Pentapetalae</taxon>
        <taxon>asterids</taxon>
        <taxon>campanulids</taxon>
        <taxon>Asterales</taxon>
        <taxon>Asteraceae</taxon>
        <taxon>Asteroideae</taxon>
        <taxon>Heliantheae alliance</taxon>
        <taxon>Heliantheae</taxon>
        <taxon>Helianthus</taxon>
    </lineage>
</organism>
<reference evidence="4" key="1">
    <citation type="journal article" date="2017" name="Nature">
        <title>The sunflower genome provides insights into oil metabolism, flowering and Asterid evolution.</title>
        <authorList>
            <person name="Badouin H."/>
            <person name="Gouzy J."/>
            <person name="Grassa C.J."/>
            <person name="Murat F."/>
            <person name="Staton S.E."/>
            <person name="Cottret L."/>
            <person name="Lelandais-Briere C."/>
            <person name="Owens G.L."/>
            <person name="Carrere S."/>
            <person name="Mayjonade B."/>
            <person name="Legrand L."/>
            <person name="Gill N."/>
            <person name="Kane N.C."/>
            <person name="Bowers J.E."/>
            <person name="Hubner S."/>
            <person name="Bellec A."/>
            <person name="Berard A."/>
            <person name="Berges H."/>
            <person name="Blanchet N."/>
            <person name="Boniface M.C."/>
            <person name="Brunel D."/>
            <person name="Catrice O."/>
            <person name="Chaidir N."/>
            <person name="Claudel C."/>
            <person name="Donnadieu C."/>
            <person name="Faraut T."/>
            <person name="Fievet G."/>
            <person name="Helmstetter N."/>
            <person name="King M."/>
            <person name="Knapp S.J."/>
            <person name="Lai Z."/>
            <person name="Le Paslier M.C."/>
            <person name="Lippi Y."/>
            <person name="Lorenzon L."/>
            <person name="Mandel J.R."/>
            <person name="Marage G."/>
            <person name="Marchand G."/>
            <person name="Marquand E."/>
            <person name="Bret-Mestries E."/>
            <person name="Morien E."/>
            <person name="Nambeesan S."/>
            <person name="Nguyen T."/>
            <person name="Pegot-Espagnet P."/>
            <person name="Pouilly N."/>
            <person name="Raftis F."/>
            <person name="Sallet E."/>
            <person name="Schiex T."/>
            <person name="Thomas J."/>
            <person name="Vandecasteele C."/>
            <person name="Vares D."/>
            <person name="Vear F."/>
            <person name="Vautrin S."/>
            <person name="Crespi M."/>
            <person name="Mangin B."/>
            <person name="Burke J.M."/>
            <person name="Salse J."/>
            <person name="Munos S."/>
            <person name="Vincourt P."/>
            <person name="Rieseberg L.H."/>
            <person name="Langlade N.B."/>
        </authorList>
    </citation>
    <scope>NUCLEOTIDE SEQUENCE [LARGE SCALE GENOMIC DNA]</scope>
    <source>
        <strain evidence="4">cv. SF193</strain>
    </source>
</reference>
<evidence type="ECO:0000313" key="3">
    <source>
        <dbReference type="EMBL" id="OTG16313.1"/>
    </source>
</evidence>
<accession>A0A251U003</accession>
<dbReference type="EMBL" id="CM007898">
    <property type="protein sequence ID" value="OTG16313.1"/>
    <property type="molecule type" value="Genomic_DNA"/>
</dbReference>
<name>A0A251U003_HELAN</name>
<evidence type="ECO:0000256" key="1">
    <source>
        <dbReference type="SAM" id="MobiDB-lite"/>
    </source>
</evidence>
<protein>
    <submittedName>
        <fullName evidence="3">Uncharacterized protein</fullName>
    </submittedName>
</protein>